<feature type="non-terminal residue" evidence="5">
    <location>
        <position position="1"/>
    </location>
</feature>
<comment type="subcellular location">
    <subcellularLocation>
        <location evidence="1">Nucleus</location>
    </subcellularLocation>
</comment>
<evidence type="ECO:0000313" key="5">
    <source>
        <dbReference type="EMBL" id="JAS37564.1"/>
    </source>
</evidence>
<dbReference type="InterPro" id="IPR015096">
    <property type="entry name" value="FUBP_C"/>
</dbReference>
<dbReference type="GO" id="GO:0006355">
    <property type="term" value="P:regulation of DNA-templated transcription"/>
    <property type="evidence" value="ECO:0007669"/>
    <property type="project" value="InterPro"/>
</dbReference>
<dbReference type="AlphaFoldDB" id="A0A1B6EI46"/>
<feature type="domain" description="Far upstream element-binding protein C-terminal" evidence="4">
    <location>
        <begin position="46"/>
        <end position="75"/>
    </location>
</feature>
<evidence type="ECO:0000259" key="4">
    <source>
        <dbReference type="Pfam" id="PF09005"/>
    </source>
</evidence>
<dbReference type="GO" id="GO:0003676">
    <property type="term" value="F:nucleic acid binding"/>
    <property type="evidence" value="ECO:0007669"/>
    <property type="project" value="InterPro"/>
</dbReference>
<evidence type="ECO:0000256" key="3">
    <source>
        <dbReference type="SAM" id="MobiDB-lite"/>
    </source>
</evidence>
<evidence type="ECO:0000256" key="2">
    <source>
        <dbReference type="ARBA" id="ARBA00023242"/>
    </source>
</evidence>
<protein>
    <recommendedName>
        <fullName evidence="4">Far upstream element-binding protein C-terminal domain-containing protein</fullName>
    </recommendedName>
</protein>
<feature type="non-terminal residue" evidence="5">
    <location>
        <position position="154"/>
    </location>
</feature>
<gene>
    <name evidence="5" type="ORF">g.533</name>
</gene>
<organism evidence="5">
    <name type="scientific">Cuerna arida</name>
    <dbReference type="NCBI Taxonomy" id="1464854"/>
    <lineage>
        <taxon>Eukaryota</taxon>
        <taxon>Metazoa</taxon>
        <taxon>Ecdysozoa</taxon>
        <taxon>Arthropoda</taxon>
        <taxon>Hexapoda</taxon>
        <taxon>Insecta</taxon>
        <taxon>Pterygota</taxon>
        <taxon>Neoptera</taxon>
        <taxon>Paraneoptera</taxon>
        <taxon>Hemiptera</taxon>
        <taxon>Auchenorrhyncha</taxon>
        <taxon>Membracoidea</taxon>
        <taxon>Cicadellidae</taxon>
        <taxon>Cicadellinae</taxon>
        <taxon>Proconiini</taxon>
        <taxon>Cuerna</taxon>
    </lineage>
</organism>
<feature type="compositionally biased region" description="Low complexity" evidence="3">
    <location>
        <begin position="138"/>
        <end position="148"/>
    </location>
</feature>
<keyword evidence="2" id="KW-0539">Nucleus</keyword>
<dbReference type="Pfam" id="PF09005">
    <property type="entry name" value="FUBP_C"/>
    <property type="match status" value="2"/>
</dbReference>
<accession>A0A1B6EI46</accession>
<sequence length="154" mass="16272">PVNQAAINMVNSPYPVSQNFNWAAAYPQQQWSGMDNSAAAQPAAPAATGAVDYSKQWVDYYRSMGMIREAEMIEQNYLKGGSAAAPGVANPQMNGSAANAAAQPDYSAQWAEYYRSIGKIKEAETIEAQIKNKPGGSNNAATAAAPANSDPNLP</sequence>
<name>A0A1B6EI46_9HEMI</name>
<evidence type="ECO:0000256" key="1">
    <source>
        <dbReference type="ARBA" id="ARBA00004123"/>
    </source>
</evidence>
<proteinExistence type="predicted"/>
<feature type="region of interest" description="Disordered" evidence="3">
    <location>
        <begin position="130"/>
        <end position="154"/>
    </location>
</feature>
<dbReference type="EMBL" id="GECZ01032205">
    <property type="protein sequence ID" value="JAS37564.1"/>
    <property type="molecule type" value="Transcribed_RNA"/>
</dbReference>
<feature type="domain" description="Far upstream element-binding protein C-terminal" evidence="4">
    <location>
        <begin position="100"/>
        <end position="132"/>
    </location>
</feature>
<dbReference type="GO" id="GO:0005634">
    <property type="term" value="C:nucleus"/>
    <property type="evidence" value="ECO:0007669"/>
    <property type="project" value="UniProtKB-SubCell"/>
</dbReference>
<reference evidence="5" key="1">
    <citation type="submission" date="2015-11" db="EMBL/GenBank/DDBJ databases">
        <title>De novo transcriptome assembly of four potential Pierce s Disease insect vectors from Arizona vineyards.</title>
        <authorList>
            <person name="Tassone E.E."/>
        </authorList>
    </citation>
    <scope>NUCLEOTIDE SEQUENCE</scope>
</reference>